<dbReference type="AlphaFoldDB" id="A0AAW1TGC3"/>
<proteinExistence type="predicted"/>
<dbReference type="InterPro" id="IPR006571">
    <property type="entry name" value="TLDc_dom"/>
</dbReference>
<evidence type="ECO:0000256" key="1">
    <source>
        <dbReference type="SAM" id="MobiDB-lite"/>
    </source>
</evidence>
<protein>
    <recommendedName>
        <fullName evidence="2">TLDc domain-containing protein</fullName>
    </recommendedName>
</protein>
<evidence type="ECO:0000313" key="3">
    <source>
        <dbReference type="EMBL" id="KAK9867740.1"/>
    </source>
</evidence>
<feature type="domain" description="TLDc" evidence="2">
    <location>
        <begin position="107"/>
        <end position="220"/>
    </location>
</feature>
<dbReference type="Pfam" id="PF07534">
    <property type="entry name" value="TLD"/>
    <property type="match status" value="1"/>
</dbReference>
<reference evidence="3 4" key="1">
    <citation type="journal article" date="2024" name="Nat. Commun.">
        <title>Phylogenomics reveals the evolutionary origins of lichenization in chlorophyte algae.</title>
        <authorList>
            <person name="Puginier C."/>
            <person name="Libourel C."/>
            <person name="Otte J."/>
            <person name="Skaloud P."/>
            <person name="Haon M."/>
            <person name="Grisel S."/>
            <person name="Petersen M."/>
            <person name="Berrin J.G."/>
            <person name="Delaux P.M."/>
            <person name="Dal Grande F."/>
            <person name="Keller J."/>
        </authorList>
    </citation>
    <scope>NUCLEOTIDE SEQUENCE [LARGE SCALE GENOMIC DNA]</scope>
    <source>
        <strain evidence="3 4">SAG 2523</strain>
    </source>
</reference>
<evidence type="ECO:0000313" key="4">
    <source>
        <dbReference type="Proteomes" id="UP001485043"/>
    </source>
</evidence>
<dbReference type="EMBL" id="JALJOV010000067">
    <property type="protein sequence ID" value="KAK9867740.1"/>
    <property type="molecule type" value="Genomic_DNA"/>
</dbReference>
<comment type="caution">
    <text evidence="3">The sequence shown here is derived from an EMBL/GenBank/DDBJ whole genome shotgun (WGS) entry which is preliminary data.</text>
</comment>
<accession>A0AAW1TGC3</accession>
<sequence>MLPLSLSLPAAPFGAPGTDRCITVCPPDRRRPQGVPARTAASSKDDRSQPDLIERLFSGIFGKNSLAAEEPGGMKRLSQDVYQQQQVATTTEFAEVLEEDRGEIRLIRPLLANTSLARAPLRAAYDAAADGWTAAAFHERVDGFGAAVVWAESAGGALFGGFNPRGWIGLGEDRDSLAAFLFTWPEGDPSQPALKLPKVGGAAMAVLDKESGGPQFGAEGLTIPLRGSGEEARKAKSRLGSYYAKGPEGRRSLFAASDGPRSADLVQLKVFVAEGNGEEWELDGIVWKSKST</sequence>
<keyword evidence="4" id="KW-1185">Reference proteome</keyword>
<evidence type="ECO:0000259" key="2">
    <source>
        <dbReference type="Pfam" id="PF07534"/>
    </source>
</evidence>
<gene>
    <name evidence="3" type="ORF">WJX84_005335</name>
</gene>
<dbReference type="Proteomes" id="UP001485043">
    <property type="component" value="Unassembled WGS sequence"/>
</dbReference>
<name>A0AAW1TGC3_9CHLO</name>
<organism evidence="3 4">
    <name type="scientific">Apatococcus fuscideae</name>
    <dbReference type="NCBI Taxonomy" id="2026836"/>
    <lineage>
        <taxon>Eukaryota</taxon>
        <taxon>Viridiplantae</taxon>
        <taxon>Chlorophyta</taxon>
        <taxon>core chlorophytes</taxon>
        <taxon>Trebouxiophyceae</taxon>
        <taxon>Chlorellales</taxon>
        <taxon>Chlorellaceae</taxon>
        <taxon>Apatococcus</taxon>
    </lineage>
</organism>
<feature type="region of interest" description="Disordered" evidence="1">
    <location>
        <begin position="24"/>
        <end position="48"/>
    </location>
</feature>